<organism evidence="1 2">
    <name type="scientific">Vairimorpha ceranae (strain BRL01)</name>
    <name type="common">Microsporidian parasite</name>
    <name type="synonym">Nosema ceranae</name>
    <dbReference type="NCBI Taxonomy" id="578460"/>
    <lineage>
        <taxon>Eukaryota</taxon>
        <taxon>Fungi</taxon>
        <taxon>Fungi incertae sedis</taxon>
        <taxon>Microsporidia</taxon>
        <taxon>Nosematidae</taxon>
        <taxon>Vairimorpha</taxon>
    </lineage>
</organism>
<dbReference type="AlphaFoldDB" id="C4VC93"/>
<dbReference type="VEuPathDB" id="MicrosporidiaDB:NCER_102607"/>
<evidence type="ECO:0000313" key="2">
    <source>
        <dbReference type="Proteomes" id="UP000009082"/>
    </source>
</evidence>
<name>C4VC93_VAIC1</name>
<gene>
    <name evidence="1" type="ORF">NCER_102607</name>
</gene>
<dbReference type="InParanoid" id="C4VC93"/>
<dbReference type="HOGENOM" id="CLU_2334166_0_0_1"/>
<evidence type="ECO:0000313" key="1">
    <source>
        <dbReference type="EMBL" id="EEQ81159.1"/>
    </source>
</evidence>
<proteinExistence type="predicted"/>
<protein>
    <submittedName>
        <fullName evidence="1">Uncharacterized protein</fullName>
    </submittedName>
</protein>
<comment type="caution">
    <text evidence="1">The sequence shown here is derived from an EMBL/GenBank/DDBJ whole genome shotgun (WGS) entry which is preliminary data.</text>
</comment>
<sequence>MNQVPYVPPVGDVRLLLHHINLLTLKLVTQTELDLVIKANENEIAVLLFEWNLIKINRVVDFAIKICALRIILKFLISSDRNSAFMVLELLENLFSVV</sequence>
<dbReference type="EMBL" id="ACOL01003514">
    <property type="protein sequence ID" value="EEQ81159.1"/>
    <property type="molecule type" value="Genomic_DNA"/>
</dbReference>
<reference evidence="1 2" key="1">
    <citation type="journal article" date="2009" name="PLoS Pathog.">
        <title>Genomic analyses of the microsporidian Nosema ceranae, an emergent pathogen of honey bees.</title>
        <authorList>
            <person name="Cornman R.S."/>
            <person name="Chen Y.P."/>
            <person name="Schatz M.C."/>
            <person name="Street C."/>
            <person name="Zhao Y."/>
            <person name="Desany B."/>
            <person name="Egholm M."/>
            <person name="Hutchison S."/>
            <person name="Pettis J.S."/>
            <person name="Lipkin W.I."/>
            <person name="Evans J.D."/>
        </authorList>
    </citation>
    <scope>NUCLEOTIDE SEQUENCE [LARGE SCALE GENOMIC DNA]</scope>
    <source>
        <strain evidence="1 2">BRL01</strain>
    </source>
</reference>
<dbReference type="KEGG" id="nce:NCER_102607"/>
<dbReference type="Proteomes" id="UP000009082">
    <property type="component" value="Unassembled WGS sequence"/>
</dbReference>
<accession>C4VC93</accession>